<comment type="catalytic activity">
    <reaction evidence="5">
        <text>glucuronate acceptor + UDP-alpha-D-glucuronate = acceptor beta-D-glucuronoside + UDP + H(+)</text>
        <dbReference type="Rhea" id="RHEA:21032"/>
        <dbReference type="ChEBI" id="CHEBI:15378"/>
        <dbReference type="ChEBI" id="CHEBI:58052"/>
        <dbReference type="ChEBI" id="CHEBI:58223"/>
        <dbReference type="ChEBI" id="CHEBI:132367"/>
        <dbReference type="ChEBI" id="CHEBI:132368"/>
        <dbReference type="EC" id="2.4.1.17"/>
    </reaction>
</comment>
<accession>A0A6V7VGJ7</accession>
<dbReference type="PANTHER" id="PTHR48043:SF143">
    <property type="entry name" value="UDP-GLUCURONOSYLTRANSFERASE"/>
    <property type="match status" value="1"/>
</dbReference>
<dbReference type="FunFam" id="3.40.50.2000:FF:000021">
    <property type="entry name" value="UDP-glucuronosyltransferase"/>
    <property type="match status" value="1"/>
</dbReference>
<dbReference type="Pfam" id="PF00201">
    <property type="entry name" value="UDPGT"/>
    <property type="match status" value="1"/>
</dbReference>
<evidence type="ECO:0000256" key="5">
    <source>
        <dbReference type="ARBA" id="ARBA00047475"/>
    </source>
</evidence>
<evidence type="ECO:0000313" key="7">
    <source>
        <dbReference type="EMBL" id="CAD2173993.1"/>
    </source>
</evidence>
<feature type="signal peptide" evidence="6">
    <location>
        <begin position="1"/>
        <end position="20"/>
    </location>
</feature>
<keyword evidence="4" id="KW-0808">Transferase</keyword>
<evidence type="ECO:0000256" key="1">
    <source>
        <dbReference type="ARBA" id="ARBA00009995"/>
    </source>
</evidence>
<dbReference type="Gene3D" id="3.40.50.2000">
    <property type="entry name" value="Glycogen Phosphorylase B"/>
    <property type="match status" value="2"/>
</dbReference>
<comment type="similarity">
    <text evidence="1">Belongs to the UDP-glycosyltransferase family.</text>
</comment>
<dbReference type="GO" id="GO:0015020">
    <property type="term" value="F:glucuronosyltransferase activity"/>
    <property type="evidence" value="ECO:0007669"/>
    <property type="project" value="UniProtKB-EC"/>
</dbReference>
<protein>
    <recommendedName>
        <fullName evidence="2">glucuronosyltransferase</fullName>
        <ecNumber evidence="2">2.4.1.17</ecNumber>
    </recommendedName>
</protein>
<dbReference type="EC" id="2.4.1.17" evidence="2"/>
<evidence type="ECO:0000256" key="4">
    <source>
        <dbReference type="ARBA" id="ARBA00022679"/>
    </source>
</evidence>
<dbReference type="InterPro" id="IPR050271">
    <property type="entry name" value="UDP-glycosyltransferase"/>
</dbReference>
<comment type="caution">
    <text evidence="7">The sequence shown here is derived from an EMBL/GenBank/DDBJ whole genome shotgun (WGS) entry which is preliminary data.</text>
</comment>
<organism evidence="7 8">
    <name type="scientific">Meloidogyne enterolobii</name>
    <name type="common">Root-knot nematode worm</name>
    <name type="synonym">Meloidogyne mayaguensis</name>
    <dbReference type="NCBI Taxonomy" id="390850"/>
    <lineage>
        <taxon>Eukaryota</taxon>
        <taxon>Metazoa</taxon>
        <taxon>Ecdysozoa</taxon>
        <taxon>Nematoda</taxon>
        <taxon>Chromadorea</taxon>
        <taxon>Rhabditida</taxon>
        <taxon>Tylenchina</taxon>
        <taxon>Tylenchomorpha</taxon>
        <taxon>Tylenchoidea</taxon>
        <taxon>Meloidogynidae</taxon>
        <taxon>Meloidogyninae</taxon>
        <taxon>Meloidogyne</taxon>
    </lineage>
</organism>
<keyword evidence="3" id="KW-0328">Glycosyltransferase</keyword>
<dbReference type="AlphaFoldDB" id="A0A6V7VGJ7"/>
<dbReference type="EMBL" id="CAJEWN010000227">
    <property type="protein sequence ID" value="CAD2173993.1"/>
    <property type="molecule type" value="Genomic_DNA"/>
</dbReference>
<evidence type="ECO:0000256" key="2">
    <source>
        <dbReference type="ARBA" id="ARBA00012544"/>
    </source>
</evidence>
<evidence type="ECO:0000256" key="3">
    <source>
        <dbReference type="ARBA" id="ARBA00022676"/>
    </source>
</evidence>
<keyword evidence="6" id="KW-0732">Signal</keyword>
<proteinExistence type="inferred from homology"/>
<dbReference type="OrthoDB" id="5835829at2759"/>
<dbReference type="SUPFAM" id="SSF53756">
    <property type="entry name" value="UDP-Glycosyltransferase/glycogen phosphorylase"/>
    <property type="match status" value="1"/>
</dbReference>
<dbReference type="InterPro" id="IPR002213">
    <property type="entry name" value="UDP_glucos_trans"/>
</dbReference>
<name>A0A6V7VGJ7_MELEN</name>
<reference evidence="7 8" key="1">
    <citation type="submission" date="2020-08" db="EMBL/GenBank/DDBJ databases">
        <authorList>
            <person name="Koutsovoulos G."/>
            <person name="Danchin GJ E."/>
        </authorList>
    </citation>
    <scope>NUCLEOTIDE SEQUENCE [LARGE SCALE GENOMIC DNA]</scope>
</reference>
<evidence type="ECO:0000256" key="6">
    <source>
        <dbReference type="SAM" id="SignalP"/>
    </source>
</evidence>
<gene>
    <name evidence="7" type="ORF">MENT_LOCUS25635</name>
</gene>
<dbReference type="Proteomes" id="UP000580250">
    <property type="component" value="Unassembled WGS sequence"/>
</dbReference>
<sequence>MKNILFKYLLFLIFLFNVESSKILVFSPTISRSHMISNARIADTLASDGHNVKLNFFEKIGELNASKVANTILVPGQFIDPKEFNSSMIAEMSFKSVFLPMDFLVGTILQTSFNIACEKFLLVSERLFDKLRNEKFDIIISEQLNSCGAGVGHLLGIPTNILVSSCPIQEHVASILGLSNPGSYIPSLYDSNLPDKMSIYERTTNLFRQFAGYVYTIYGVDPLTKIFKKHYGATFPDLRTIVAESPFVFVNVDEFLDFPRPIFSNIIYIGGLGMEEGKNTKINKIEDPINIEMSKGKKGVIFFSTGSVVKTTDMDENFRRNVLLTFSQLTDYHFIVKIEKDDNFSLNFAKQFKNIFVTSWAPQTFILKHPRLKLFITHGGYNSLMESARAGIPLISMGFFADQFRNGRVAERNGWGLPFDKRLLLNGNEEFKKAISKVVGNPRWIFTSNLNLVLGSSLGLTELTIRHCQ</sequence>
<evidence type="ECO:0000313" key="8">
    <source>
        <dbReference type="Proteomes" id="UP000580250"/>
    </source>
</evidence>
<dbReference type="CDD" id="cd03784">
    <property type="entry name" value="GT1_Gtf-like"/>
    <property type="match status" value="1"/>
</dbReference>
<feature type="chain" id="PRO_5028099075" description="glucuronosyltransferase" evidence="6">
    <location>
        <begin position="21"/>
        <end position="469"/>
    </location>
</feature>
<dbReference type="PANTHER" id="PTHR48043">
    <property type="entry name" value="EG:EG0003.4 PROTEIN-RELATED"/>
    <property type="match status" value="1"/>
</dbReference>